<reference evidence="7 8" key="1">
    <citation type="submission" date="2019-08" db="EMBL/GenBank/DDBJ databases">
        <title>A chromosome-level genome assembly, high-density linkage maps, and genome scans reveal the genomic architecture of hybrid incompatibilities underlying speciation via character displacement in darters (Percidae: Etheostominae).</title>
        <authorList>
            <person name="Moran R.L."/>
            <person name="Catchen J.M."/>
            <person name="Fuller R.C."/>
        </authorList>
    </citation>
    <scope>NUCLEOTIDE SEQUENCE [LARGE SCALE GENOMIC DNA]</scope>
    <source>
        <strain evidence="7">EspeVRDwgs_2016</strain>
        <tissue evidence="7">Muscle</tissue>
    </source>
</reference>
<dbReference type="PANTHER" id="PTHR16093:SF4">
    <property type="entry name" value="INNATE IMMUNITY ACTIVATOR PROTEIN"/>
    <property type="match status" value="1"/>
</dbReference>
<feature type="compositionally biased region" description="Low complexity" evidence="4">
    <location>
        <begin position="376"/>
        <end position="393"/>
    </location>
</feature>
<evidence type="ECO:0000256" key="3">
    <source>
        <dbReference type="ARBA" id="ARBA00023054"/>
    </source>
</evidence>
<organism evidence="7 8">
    <name type="scientific">Etheostoma spectabile</name>
    <name type="common">orangethroat darter</name>
    <dbReference type="NCBI Taxonomy" id="54343"/>
    <lineage>
        <taxon>Eukaryota</taxon>
        <taxon>Metazoa</taxon>
        <taxon>Chordata</taxon>
        <taxon>Craniata</taxon>
        <taxon>Vertebrata</taxon>
        <taxon>Euteleostomi</taxon>
        <taxon>Actinopterygii</taxon>
        <taxon>Neopterygii</taxon>
        <taxon>Teleostei</taxon>
        <taxon>Neoteleostei</taxon>
        <taxon>Acanthomorphata</taxon>
        <taxon>Eupercaria</taxon>
        <taxon>Perciformes</taxon>
        <taxon>Percoidei</taxon>
        <taxon>Percidae</taxon>
        <taxon>Etheostomatinae</taxon>
        <taxon>Etheostoma</taxon>
    </lineage>
</organism>
<keyword evidence="2" id="KW-0963">Cytoplasm</keyword>
<proteinExistence type="predicted"/>
<comment type="caution">
    <text evidence="7">The sequence shown here is derived from an EMBL/GenBank/DDBJ whole genome shotgun (WGS) entry which is preliminary data.</text>
</comment>
<feature type="compositionally biased region" description="Polar residues" evidence="4">
    <location>
        <begin position="249"/>
        <end position="271"/>
    </location>
</feature>
<dbReference type="PANTHER" id="PTHR16093">
    <property type="entry name" value="COILED-COIL DOMAIN-CONTAINING PROTEIN 120 FAMILY MEMBER"/>
    <property type="match status" value="1"/>
</dbReference>
<gene>
    <name evidence="7" type="ORF">FQN60_002067</name>
    <name evidence="6" type="ORF">FQN60_017475</name>
</gene>
<sequence>MTAIESKEEISDTDSGIIVHSGPDSPTSPVKELTTHTRALKLKHQSLEERLELCLLELRKLCIREAELTGKLPSDYPVMPDEKLPRVRRRIGASFKLDEGLIHLDKQDSVLQVLETDLALQRQIYEAARKLSLEENLSKPQKKSRLQQCKRVEKKVKDLQEAVFQHRIKSECNSPNFSITNNQNRDLCMSDDSSLSDVVALDDDVDLPVPLSPPVSGTSCSDPLQLSATTLQLSQQSSSQLSVEYERSPIQNSPWKESSLDQPYQKATNPQSANSSRSSSPAGTQVSAESIIPLSQFLKNTALRQNHSTSAPSTPELHVRRQYSQSFRLPKSKLHADKERLHSENNQERAKLPQRRCLADFMVRSPENSPLRPYQSSSEDSSSEHSSSSYISSPGRDGPTEIPKLCPPPYGFHLGAQKIWLSNFASSHKNINQSQPNPSYIRAIEEDCPLSPQDLDMGKCFLSSPPVAHSPQQRQWPEGVLSPRGILKPPPPYTRLVRTPSLKEYPNHAIRLMPRDIVSEELKSWHQRNQLQKFRPGCVDQQSFLSRAADGTPVQWFVAEDAEIVSQVCFDGRSSDLGVGGEGSSAAGASVGVSSGSSGLKREKGNQGFSASGQLQLDVLLSQVAGVLLRLQPLLQGVLITAEGQGDLTEGLEALGFAHGALDVEGTHVLPVLLQQRHQEVNSQVLVVGEQGGELAGLVQPRTQDTRDLLDQRLRGQEGIILLS</sequence>
<dbReference type="Pfam" id="PF11819">
    <property type="entry name" value="CUPID"/>
    <property type="match status" value="1"/>
</dbReference>
<comment type="subcellular location">
    <subcellularLocation>
        <location evidence="1">Cytoplasm</location>
    </subcellularLocation>
</comment>
<evidence type="ECO:0000256" key="1">
    <source>
        <dbReference type="ARBA" id="ARBA00004496"/>
    </source>
</evidence>
<dbReference type="InterPro" id="IPR021774">
    <property type="entry name" value="CUPID"/>
</dbReference>
<feature type="region of interest" description="Disordered" evidence="4">
    <location>
        <begin position="1"/>
        <end position="31"/>
    </location>
</feature>
<feature type="domain" description="Cytohesin Ubiquitin Protein Inducing" evidence="5">
    <location>
        <begin position="5"/>
        <end position="139"/>
    </location>
</feature>
<evidence type="ECO:0000313" key="7">
    <source>
        <dbReference type="EMBL" id="KAA8591124.1"/>
    </source>
</evidence>
<evidence type="ECO:0000256" key="4">
    <source>
        <dbReference type="SAM" id="MobiDB-lite"/>
    </source>
</evidence>
<dbReference type="EMBL" id="VOFY01000226">
    <property type="protein sequence ID" value="KAA8578730.1"/>
    <property type="molecule type" value="Genomic_DNA"/>
</dbReference>
<evidence type="ECO:0000256" key="2">
    <source>
        <dbReference type="ARBA" id="ARBA00022490"/>
    </source>
</evidence>
<feature type="region of interest" description="Disordered" evidence="4">
    <location>
        <begin position="239"/>
        <end position="286"/>
    </location>
</feature>
<evidence type="ECO:0000313" key="8">
    <source>
        <dbReference type="Proteomes" id="UP000327493"/>
    </source>
</evidence>
<dbReference type="Proteomes" id="UP000327493">
    <property type="component" value="Chromosome 7"/>
</dbReference>
<feature type="compositionally biased region" description="Basic and acidic residues" evidence="4">
    <location>
        <begin position="334"/>
        <end position="351"/>
    </location>
</feature>
<dbReference type="AlphaFoldDB" id="A0A5J5DBU3"/>
<evidence type="ECO:0000259" key="5">
    <source>
        <dbReference type="Pfam" id="PF11819"/>
    </source>
</evidence>
<evidence type="ECO:0000313" key="6">
    <source>
        <dbReference type="EMBL" id="KAA8578730.1"/>
    </source>
</evidence>
<name>A0A5J5DBU3_9PERO</name>
<dbReference type="GO" id="GO:0031398">
    <property type="term" value="P:positive regulation of protein ubiquitination"/>
    <property type="evidence" value="ECO:0007669"/>
    <property type="project" value="TreeGrafter"/>
</dbReference>
<accession>A0A5J5DBU3</accession>
<keyword evidence="8" id="KW-1185">Reference proteome</keyword>
<dbReference type="InterPro" id="IPR043447">
    <property type="entry name" value="CCDC120/INAVA"/>
</dbReference>
<feature type="region of interest" description="Disordered" evidence="4">
    <location>
        <begin position="327"/>
        <end position="406"/>
    </location>
</feature>
<feature type="compositionally biased region" description="Basic and acidic residues" evidence="4">
    <location>
        <begin position="1"/>
        <end position="10"/>
    </location>
</feature>
<dbReference type="GO" id="GO:0005737">
    <property type="term" value="C:cytoplasm"/>
    <property type="evidence" value="ECO:0007669"/>
    <property type="project" value="UniProtKB-SubCell"/>
</dbReference>
<keyword evidence="3" id="KW-0175">Coiled coil</keyword>
<protein>
    <recommendedName>
        <fullName evidence="5">Cytohesin Ubiquitin Protein Inducing domain-containing protein</fullName>
    </recommendedName>
</protein>
<dbReference type="GO" id="GO:0034334">
    <property type="term" value="P:adherens junction maintenance"/>
    <property type="evidence" value="ECO:0007669"/>
    <property type="project" value="TreeGrafter"/>
</dbReference>
<dbReference type="EMBL" id="VOFY01000007">
    <property type="protein sequence ID" value="KAA8591124.1"/>
    <property type="molecule type" value="Genomic_DNA"/>
</dbReference>